<dbReference type="InterPro" id="IPR036402">
    <property type="entry name" value="EF-Ts_dimer_sf"/>
</dbReference>
<evidence type="ECO:0000256" key="2">
    <source>
        <dbReference type="ARBA" id="ARBA00016956"/>
    </source>
</evidence>
<keyword evidence="4 5" id="KW-0648">Protein biosynthesis</keyword>
<comment type="caution">
    <text evidence="9">The sequence shown here is derived from an EMBL/GenBank/DDBJ whole genome shotgun (WGS) entry which is preliminary data.</text>
</comment>
<proteinExistence type="inferred from homology"/>
<dbReference type="PANTHER" id="PTHR11741:SF0">
    <property type="entry name" value="ELONGATION FACTOR TS, MITOCHONDRIAL"/>
    <property type="match status" value="1"/>
</dbReference>
<organism evidence="9 10">
    <name type="scientific">Candidatus Falkowbacteria bacterium RIFCSPLOWO2_02_FULL_45_15</name>
    <dbReference type="NCBI Taxonomy" id="1797988"/>
    <lineage>
        <taxon>Bacteria</taxon>
        <taxon>Candidatus Falkowiibacteriota</taxon>
    </lineage>
</organism>
<dbReference type="PANTHER" id="PTHR11741">
    <property type="entry name" value="ELONGATION FACTOR TS"/>
    <property type="match status" value="1"/>
</dbReference>
<dbReference type="HAMAP" id="MF_00050">
    <property type="entry name" value="EF_Ts"/>
    <property type="match status" value="1"/>
</dbReference>
<evidence type="ECO:0000256" key="5">
    <source>
        <dbReference type="HAMAP-Rule" id="MF_00050"/>
    </source>
</evidence>
<feature type="region of interest" description="Involved in Mg(2+) ion dislocation from EF-Tu" evidence="5">
    <location>
        <begin position="81"/>
        <end position="84"/>
    </location>
</feature>
<dbReference type="Gene3D" id="3.30.479.20">
    <property type="entry name" value="Elongation factor Ts, dimerisation domain"/>
    <property type="match status" value="2"/>
</dbReference>
<evidence type="ECO:0000256" key="7">
    <source>
        <dbReference type="RuleBase" id="RU000643"/>
    </source>
</evidence>
<dbReference type="InterPro" id="IPR014039">
    <property type="entry name" value="Transl_elong_EFTs/EF1B_dimer"/>
</dbReference>
<accession>A0A1F5S0P9</accession>
<gene>
    <name evidence="5" type="primary">tsf</name>
    <name evidence="9" type="ORF">A3I35_04430</name>
</gene>
<evidence type="ECO:0000313" key="9">
    <source>
        <dbReference type="EMBL" id="OGF20226.1"/>
    </source>
</evidence>
<dbReference type="Proteomes" id="UP000177878">
    <property type="component" value="Unassembled WGS sequence"/>
</dbReference>
<dbReference type="EMBL" id="MFFV01000001">
    <property type="protein sequence ID" value="OGF20226.1"/>
    <property type="molecule type" value="Genomic_DNA"/>
</dbReference>
<dbReference type="STRING" id="1797988.A3I35_04430"/>
<dbReference type="Gene3D" id="1.10.8.10">
    <property type="entry name" value="DNA helicase RuvA subunit, C-terminal domain"/>
    <property type="match status" value="1"/>
</dbReference>
<evidence type="ECO:0000256" key="4">
    <source>
        <dbReference type="ARBA" id="ARBA00022917"/>
    </source>
</evidence>
<protein>
    <recommendedName>
        <fullName evidence="2 5">Elongation factor Ts</fullName>
        <shortName evidence="5">EF-Ts</shortName>
    </recommendedName>
</protein>
<dbReference type="GO" id="GO:0005737">
    <property type="term" value="C:cytoplasm"/>
    <property type="evidence" value="ECO:0007669"/>
    <property type="project" value="UniProtKB-SubCell"/>
</dbReference>
<dbReference type="CDD" id="cd14275">
    <property type="entry name" value="UBA_EF-Ts"/>
    <property type="match status" value="1"/>
</dbReference>
<comment type="subcellular location">
    <subcellularLocation>
        <location evidence="5 7">Cytoplasm</location>
    </subcellularLocation>
</comment>
<evidence type="ECO:0000256" key="1">
    <source>
        <dbReference type="ARBA" id="ARBA00005532"/>
    </source>
</evidence>
<sequence>MPITMENIKFLREKHGASISDCKTALEESGGNLEQAAEILRKKGIIKAAKRADREAGEGVILSGINEAATEGYMVEVNSETDFVARNEQFKNFARQIFELVKNKKPATLAELLLLPLDGSSVRERIESLSGVIGEKLSVKRMAVIAGNTVASYIHAGGKIGVLVSLDKPNQLELAQNLAMQVAAANPKYLDINEAQTKGAEEIASEKEIYGEQLKAENKPESMWDKIIAGKLQKYFQEVCLTEQEYVKDDKRKVKEILGEVKVTEFVRYSL</sequence>
<dbReference type="InterPro" id="IPR001816">
    <property type="entry name" value="Transl_elong_EFTs/EF1B"/>
</dbReference>
<comment type="function">
    <text evidence="5 6">Associates with the EF-Tu.GDP complex and induces the exchange of GDP to GTP. It remains bound to the aminoacyl-tRNA.EF-Tu.GTP complex up to the GTP hydrolysis stage on the ribosome.</text>
</comment>
<dbReference type="FunFam" id="1.10.8.10:FF:000001">
    <property type="entry name" value="Elongation factor Ts"/>
    <property type="match status" value="1"/>
</dbReference>
<feature type="domain" description="Translation elongation factor EFTs/EF1B dimerisation" evidence="8">
    <location>
        <begin position="72"/>
        <end position="270"/>
    </location>
</feature>
<name>A0A1F5S0P9_9BACT</name>
<evidence type="ECO:0000313" key="10">
    <source>
        <dbReference type="Proteomes" id="UP000177878"/>
    </source>
</evidence>
<reference evidence="9 10" key="1">
    <citation type="journal article" date="2016" name="Nat. Commun.">
        <title>Thousands of microbial genomes shed light on interconnected biogeochemical processes in an aquifer system.</title>
        <authorList>
            <person name="Anantharaman K."/>
            <person name="Brown C.T."/>
            <person name="Hug L.A."/>
            <person name="Sharon I."/>
            <person name="Castelle C.J."/>
            <person name="Probst A.J."/>
            <person name="Thomas B.C."/>
            <person name="Singh A."/>
            <person name="Wilkins M.J."/>
            <person name="Karaoz U."/>
            <person name="Brodie E.L."/>
            <person name="Williams K.H."/>
            <person name="Hubbard S.S."/>
            <person name="Banfield J.F."/>
        </authorList>
    </citation>
    <scope>NUCLEOTIDE SEQUENCE [LARGE SCALE GENOMIC DNA]</scope>
</reference>
<evidence type="ECO:0000256" key="6">
    <source>
        <dbReference type="RuleBase" id="RU000642"/>
    </source>
</evidence>
<keyword evidence="3 5" id="KW-0251">Elongation factor</keyword>
<dbReference type="GO" id="GO:0003746">
    <property type="term" value="F:translation elongation factor activity"/>
    <property type="evidence" value="ECO:0007669"/>
    <property type="project" value="UniProtKB-UniRule"/>
</dbReference>
<comment type="similarity">
    <text evidence="1 5 6">Belongs to the EF-Ts family.</text>
</comment>
<dbReference type="SUPFAM" id="SSF46934">
    <property type="entry name" value="UBA-like"/>
    <property type="match status" value="1"/>
</dbReference>
<dbReference type="SUPFAM" id="SSF54713">
    <property type="entry name" value="Elongation factor Ts (EF-Ts), dimerisation domain"/>
    <property type="match status" value="1"/>
</dbReference>
<dbReference type="InterPro" id="IPR018101">
    <property type="entry name" value="Transl_elong_Ts_CS"/>
</dbReference>
<evidence type="ECO:0000259" key="8">
    <source>
        <dbReference type="Pfam" id="PF00889"/>
    </source>
</evidence>
<dbReference type="NCBIfam" id="TIGR00116">
    <property type="entry name" value="tsf"/>
    <property type="match status" value="1"/>
</dbReference>
<dbReference type="Gene3D" id="1.10.286.20">
    <property type="match status" value="1"/>
</dbReference>
<evidence type="ECO:0000256" key="3">
    <source>
        <dbReference type="ARBA" id="ARBA00022768"/>
    </source>
</evidence>
<dbReference type="AlphaFoldDB" id="A0A1F5S0P9"/>
<dbReference type="Pfam" id="PF00889">
    <property type="entry name" value="EF_TS"/>
    <property type="match status" value="1"/>
</dbReference>
<dbReference type="PROSITE" id="PS01127">
    <property type="entry name" value="EF_TS_2"/>
    <property type="match status" value="1"/>
</dbReference>
<keyword evidence="5" id="KW-0963">Cytoplasm</keyword>
<dbReference type="InterPro" id="IPR009060">
    <property type="entry name" value="UBA-like_sf"/>
</dbReference>